<feature type="transmembrane region" description="Helical" evidence="7">
    <location>
        <begin position="908"/>
        <end position="929"/>
    </location>
</feature>
<evidence type="ECO:0000313" key="8">
    <source>
        <dbReference type="EMBL" id="PMD44672.1"/>
    </source>
</evidence>
<evidence type="ECO:0000256" key="7">
    <source>
        <dbReference type="SAM" id="Phobius"/>
    </source>
</evidence>
<evidence type="ECO:0008006" key="10">
    <source>
        <dbReference type="Google" id="ProtNLM"/>
    </source>
</evidence>
<comment type="subcellular location">
    <subcellularLocation>
        <location evidence="1">Membrane</location>
        <topology evidence="1">Multi-pass membrane protein</topology>
    </subcellularLocation>
</comment>
<keyword evidence="5" id="KW-0175">Coiled coil</keyword>
<feature type="region of interest" description="Disordered" evidence="6">
    <location>
        <begin position="301"/>
        <end position="320"/>
    </location>
</feature>
<evidence type="ECO:0000256" key="6">
    <source>
        <dbReference type="SAM" id="MobiDB-lite"/>
    </source>
</evidence>
<evidence type="ECO:0000256" key="4">
    <source>
        <dbReference type="ARBA" id="ARBA00023136"/>
    </source>
</evidence>
<evidence type="ECO:0000256" key="1">
    <source>
        <dbReference type="ARBA" id="ARBA00004141"/>
    </source>
</evidence>
<dbReference type="GO" id="GO:0016020">
    <property type="term" value="C:membrane"/>
    <property type="evidence" value="ECO:0007669"/>
    <property type="project" value="UniProtKB-SubCell"/>
</dbReference>
<evidence type="ECO:0000256" key="2">
    <source>
        <dbReference type="ARBA" id="ARBA00022692"/>
    </source>
</evidence>
<accession>A0A2J6S1N4</accession>
<dbReference type="Pfam" id="PF01544">
    <property type="entry name" value="CorA"/>
    <property type="match status" value="1"/>
</dbReference>
<dbReference type="STRING" id="1149755.A0A2J6S1N4"/>
<dbReference type="AlphaFoldDB" id="A0A2J6S1N4"/>
<feature type="region of interest" description="Disordered" evidence="6">
    <location>
        <begin position="428"/>
        <end position="447"/>
    </location>
</feature>
<organism evidence="8 9">
    <name type="scientific">Hyaloscypha variabilis (strain UAMH 11265 / GT02V1 / F)</name>
    <name type="common">Meliniomyces variabilis</name>
    <dbReference type="NCBI Taxonomy" id="1149755"/>
    <lineage>
        <taxon>Eukaryota</taxon>
        <taxon>Fungi</taxon>
        <taxon>Dikarya</taxon>
        <taxon>Ascomycota</taxon>
        <taxon>Pezizomycotina</taxon>
        <taxon>Leotiomycetes</taxon>
        <taxon>Helotiales</taxon>
        <taxon>Hyaloscyphaceae</taxon>
        <taxon>Hyaloscypha</taxon>
        <taxon>Hyaloscypha variabilis</taxon>
    </lineage>
</organism>
<keyword evidence="2 7" id="KW-0812">Transmembrane</keyword>
<dbReference type="PANTHER" id="PTHR47685:SF1">
    <property type="entry name" value="MAGNESIUM TRANSPORT PROTEIN CORA"/>
    <property type="match status" value="1"/>
</dbReference>
<keyword evidence="3 7" id="KW-1133">Transmembrane helix</keyword>
<dbReference type="Gene3D" id="1.20.58.340">
    <property type="entry name" value="Magnesium transport protein CorA, transmembrane region"/>
    <property type="match status" value="1"/>
</dbReference>
<evidence type="ECO:0000256" key="5">
    <source>
        <dbReference type="SAM" id="Coils"/>
    </source>
</evidence>
<feature type="region of interest" description="Disordered" evidence="6">
    <location>
        <begin position="367"/>
        <end position="388"/>
    </location>
</feature>
<dbReference type="PANTHER" id="PTHR47685">
    <property type="entry name" value="MAGNESIUM TRANSPORT PROTEIN CORA"/>
    <property type="match status" value="1"/>
</dbReference>
<name>A0A2J6S1N4_HYAVF</name>
<evidence type="ECO:0000256" key="3">
    <source>
        <dbReference type="ARBA" id="ARBA00022989"/>
    </source>
</evidence>
<reference evidence="8 9" key="1">
    <citation type="submission" date="2016-04" db="EMBL/GenBank/DDBJ databases">
        <title>A degradative enzymes factory behind the ericoid mycorrhizal symbiosis.</title>
        <authorList>
            <consortium name="DOE Joint Genome Institute"/>
            <person name="Martino E."/>
            <person name="Morin E."/>
            <person name="Grelet G."/>
            <person name="Kuo A."/>
            <person name="Kohler A."/>
            <person name="Daghino S."/>
            <person name="Barry K."/>
            <person name="Choi C."/>
            <person name="Cichocki N."/>
            <person name="Clum A."/>
            <person name="Copeland A."/>
            <person name="Hainaut M."/>
            <person name="Haridas S."/>
            <person name="Labutti K."/>
            <person name="Lindquist E."/>
            <person name="Lipzen A."/>
            <person name="Khouja H.-R."/>
            <person name="Murat C."/>
            <person name="Ohm R."/>
            <person name="Olson A."/>
            <person name="Spatafora J."/>
            <person name="Veneault-Fourrey C."/>
            <person name="Henrissat B."/>
            <person name="Grigoriev I."/>
            <person name="Martin F."/>
            <person name="Perotto S."/>
        </authorList>
    </citation>
    <scope>NUCLEOTIDE SEQUENCE [LARGE SCALE GENOMIC DNA]</scope>
    <source>
        <strain evidence="8 9">F</strain>
    </source>
</reference>
<protein>
    <recommendedName>
        <fullName evidence="10">Cora-domain-containing protein</fullName>
    </recommendedName>
</protein>
<feature type="transmembrane region" description="Helical" evidence="7">
    <location>
        <begin position="935"/>
        <end position="954"/>
    </location>
</feature>
<feature type="coiled-coil region" evidence="5">
    <location>
        <begin position="132"/>
        <end position="170"/>
    </location>
</feature>
<evidence type="ECO:0000313" key="9">
    <source>
        <dbReference type="Proteomes" id="UP000235786"/>
    </source>
</evidence>
<proteinExistence type="predicted"/>
<keyword evidence="4 7" id="KW-0472">Membrane</keyword>
<feature type="coiled-coil region" evidence="5">
    <location>
        <begin position="803"/>
        <end position="860"/>
    </location>
</feature>
<dbReference type="InterPro" id="IPR050829">
    <property type="entry name" value="CorA_MIT"/>
</dbReference>
<gene>
    <name evidence="8" type="ORF">L207DRAFT_563600</name>
</gene>
<feature type="transmembrane region" description="Helical" evidence="7">
    <location>
        <begin position="866"/>
        <end position="887"/>
    </location>
</feature>
<keyword evidence="9" id="KW-1185">Reference proteome</keyword>
<dbReference type="EMBL" id="KZ613941">
    <property type="protein sequence ID" value="PMD44672.1"/>
    <property type="molecule type" value="Genomic_DNA"/>
</dbReference>
<dbReference type="Proteomes" id="UP000235786">
    <property type="component" value="Unassembled WGS sequence"/>
</dbReference>
<dbReference type="InterPro" id="IPR045863">
    <property type="entry name" value="CorA_TM1_TM2"/>
</dbReference>
<dbReference type="OrthoDB" id="341259at2759"/>
<dbReference type="InterPro" id="IPR002523">
    <property type="entry name" value="MgTranspt_CorA/ZnTranspt_ZntB"/>
</dbReference>
<dbReference type="SUPFAM" id="SSF144083">
    <property type="entry name" value="Magnesium transport protein CorA, transmembrane region"/>
    <property type="match status" value="1"/>
</dbReference>
<sequence>MAPSRPNRPRAASSFKYVPHAHKRDQDVHIDMQYAKHSVHDPLEFANEPWKHCENYTNCYLGLRFDRRDEFKAELKKMDDEFKRELQVAIDKGLDDNDNLKEMMESNKGKKLERVIHEEERIKQTRVNFASYPQKKQMIERLKAAKEAWKKEVKEKREEYVKKIKKQQEVGRNPKFPKRWSRDQKLDLELLDRVKKWNVEDGPEDDTIKPKPDNEYGFKACAIYFKKSDDGWQPDTHNHPKFKDGKFPNQKISVHDLIQPSSKTYMNPLSEPCGEDRLRYFHFPSNNMRWIEEAMARYYDEDSGNHSDTQLPSKKSTRSEKLLSREFWRGQLHGGAGIAGNSIAGPVHARHMRSRCSLIPLDTSSGAWTQRGRTPKAASVTSNPLAQPPKAKAKNFAIFLPYLHWETNSRRAKMAQVIKEVTKELQEEKAQKEGRSTTIPRQETQEKPERGCLLWRKDLKAEEKLKEEIEAENKNDQAGAEKKTGMFDVATKWKSAKNGKSLVKKERCRLGSYLLALAQVADAMDYEADERLLRENLHRNPPLHIRRTLDQSYFLTLEDTSLRDKDQVVYRETREGRSFHTRNTRVVMVDQLWLWILDGNTIITSFPRRWGRNKPDPSGVHKSLRERLESTPEEEIQSVYDLALIIIDQCSRVFFDRTKPLDQRPEVMDLFASAIGRMTEHTTIAYESFWRNMEIRSMKIAQNGTNGSAKHSYLDINPEGTLLRESQDVAEELQIMLKIYNQQLHVIRDFRKILGHINGESKNETDEVRTLIKLLRQNPILAGDRSQPNLHQEVTLPVPESTIQEANDLLELIRNRKAEIQDLEEAALRTTQQLQGLLSLKQQQASIIEAKAALARADESVKQGRAIMAFTIVTIFFLPLGFIAGFFGMNNEQINQSSWMTLNQQMKWMFGVSTAVIVVSISIAFSPWTRATLTAFVRIPIIFVLEYTGLRALWKYYIVGHGYFEEKNRERIDWIHGRRKRKEAARVAAAKKKAMEEDESEWVVEKDQRATFKLVDMFLHGEEAKEAKKAKKRISWKRPSLNAVNVGGMIGSGALKEEAEDIEKGHRTILEDEG</sequence>
<dbReference type="GO" id="GO:0046873">
    <property type="term" value="F:metal ion transmembrane transporter activity"/>
    <property type="evidence" value="ECO:0007669"/>
    <property type="project" value="InterPro"/>
</dbReference>